<protein>
    <submittedName>
        <fullName evidence="2">Uncharacterized protein</fullName>
    </submittedName>
</protein>
<dbReference type="Proteomes" id="UP000308730">
    <property type="component" value="Unassembled WGS sequence"/>
</dbReference>
<gene>
    <name evidence="2" type="ORF">EUX98_g9298</name>
</gene>
<evidence type="ECO:0000313" key="2">
    <source>
        <dbReference type="EMBL" id="THH16453.1"/>
    </source>
</evidence>
<sequence length="156" mass="17073">MAERIGGYGYSGRKRGRRGRGHYSSDDETDVEDLDFVEPAEYLEHARSIEGLVDMEGKPLSQVLSLDEVKTIPDNIPEILQKGTYVQSIDGKCCGLTLVRRFCRTVLVVWPTSTVTPSTSAAASSSKRTAHTPLASQSPAAKRQKITSKDTTIDLT</sequence>
<feature type="compositionally biased region" description="Basic and acidic residues" evidence="1">
    <location>
        <begin position="147"/>
        <end position="156"/>
    </location>
</feature>
<feature type="compositionally biased region" description="Low complexity" evidence="1">
    <location>
        <begin position="116"/>
        <end position="127"/>
    </location>
</feature>
<dbReference type="EMBL" id="SGPM01000732">
    <property type="protein sequence ID" value="THH16453.1"/>
    <property type="molecule type" value="Genomic_DNA"/>
</dbReference>
<accession>A0A4V6S1G8</accession>
<evidence type="ECO:0000256" key="1">
    <source>
        <dbReference type="SAM" id="MobiDB-lite"/>
    </source>
</evidence>
<comment type="caution">
    <text evidence="2">The sequence shown here is derived from an EMBL/GenBank/DDBJ whole genome shotgun (WGS) entry which is preliminary data.</text>
</comment>
<reference evidence="2 3" key="1">
    <citation type="submission" date="2019-02" db="EMBL/GenBank/DDBJ databases">
        <title>Genome sequencing of the rare red list fungi Antrodiella citrinella (Flaviporus citrinellus).</title>
        <authorList>
            <person name="Buettner E."/>
            <person name="Kellner H."/>
        </authorList>
    </citation>
    <scope>NUCLEOTIDE SEQUENCE [LARGE SCALE GENOMIC DNA]</scope>
    <source>
        <strain evidence="2 3">DSM 108506</strain>
    </source>
</reference>
<feature type="compositionally biased region" description="Basic residues" evidence="1">
    <location>
        <begin position="12"/>
        <end position="21"/>
    </location>
</feature>
<feature type="region of interest" description="Disordered" evidence="1">
    <location>
        <begin position="116"/>
        <end position="156"/>
    </location>
</feature>
<dbReference type="AlphaFoldDB" id="A0A4V6S1G8"/>
<feature type="compositionally biased region" description="Gly residues" evidence="1">
    <location>
        <begin position="1"/>
        <end position="10"/>
    </location>
</feature>
<proteinExistence type="predicted"/>
<name>A0A4V6S1G8_9APHY</name>
<feature type="region of interest" description="Disordered" evidence="1">
    <location>
        <begin position="1"/>
        <end position="30"/>
    </location>
</feature>
<keyword evidence="3" id="KW-1185">Reference proteome</keyword>
<organism evidence="2 3">
    <name type="scientific">Antrodiella citrinella</name>
    <dbReference type="NCBI Taxonomy" id="2447956"/>
    <lineage>
        <taxon>Eukaryota</taxon>
        <taxon>Fungi</taxon>
        <taxon>Dikarya</taxon>
        <taxon>Basidiomycota</taxon>
        <taxon>Agaricomycotina</taxon>
        <taxon>Agaricomycetes</taxon>
        <taxon>Polyporales</taxon>
        <taxon>Steccherinaceae</taxon>
        <taxon>Antrodiella</taxon>
    </lineage>
</organism>
<evidence type="ECO:0000313" key="3">
    <source>
        <dbReference type="Proteomes" id="UP000308730"/>
    </source>
</evidence>